<dbReference type="EMBL" id="JARQZJ010000122">
    <property type="protein sequence ID" value="KAK9889478.1"/>
    <property type="molecule type" value="Genomic_DNA"/>
</dbReference>
<dbReference type="AlphaFoldDB" id="A0AAW1V318"/>
<reference evidence="1 2" key="1">
    <citation type="submission" date="2023-03" db="EMBL/GenBank/DDBJ databases">
        <title>Genome insight into feeding habits of ladybird beetles.</title>
        <authorList>
            <person name="Li H.-S."/>
            <person name="Huang Y.-H."/>
            <person name="Pang H."/>
        </authorList>
    </citation>
    <scope>NUCLEOTIDE SEQUENCE [LARGE SCALE GENOMIC DNA]</scope>
    <source>
        <strain evidence="1">SYSU_2023b</strain>
        <tissue evidence="1">Whole body</tissue>
    </source>
</reference>
<proteinExistence type="predicted"/>
<organism evidence="1 2">
    <name type="scientific">Henosepilachna vigintioctopunctata</name>
    <dbReference type="NCBI Taxonomy" id="420089"/>
    <lineage>
        <taxon>Eukaryota</taxon>
        <taxon>Metazoa</taxon>
        <taxon>Ecdysozoa</taxon>
        <taxon>Arthropoda</taxon>
        <taxon>Hexapoda</taxon>
        <taxon>Insecta</taxon>
        <taxon>Pterygota</taxon>
        <taxon>Neoptera</taxon>
        <taxon>Endopterygota</taxon>
        <taxon>Coleoptera</taxon>
        <taxon>Polyphaga</taxon>
        <taxon>Cucujiformia</taxon>
        <taxon>Coccinelloidea</taxon>
        <taxon>Coccinellidae</taxon>
        <taxon>Epilachninae</taxon>
        <taxon>Epilachnini</taxon>
        <taxon>Henosepilachna</taxon>
    </lineage>
</organism>
<name>A0AAW1V318_9CUCU</name>
<protein>
    <submittedName>
        <fullName evidence="1">Uncharacterized protein</fullName>
    </submittedName>
</protein>
<sequence length="105" mass="12263">MHREYSCKKKWIHIGRIAGSNVTEEHISDYLAPVYQGTQFDVEKLQSPGQNSVFSVVEEKQANRLDHMPPNKFCFVHQNVESIRTSYRCDPIGHKETFSFDNYLK</sequence>
<gene>
    <name evidence="1" type="ORF">WA026_004753</name>
</gene>
<evidence type="ECO:0000313" key="1">
    <source>
        <dbReference type="EMBL" id="KAK9889478.1"/>
    </source>
</evidence>
<accession>A0AAW1V318</accession>
<keyword evidence="2" id="KW-1185">Reference proteome</keyword>
<evidence type="ECO:0000313" key="2">
    <source>
        <dbReference type="Proteomes" id="UP001431783"/>
    </source>
</evidence>
<dbReference type="Proteomes" id="UP001431783">
    <property type="component" value="Unassembled WGS sequence"/>
</dbReference>
<comment type="caution">
    <text evidence="1">The sequence shown here is derived from an EMBL/GenBank/DDBJ whole genome shotgun (WGS) entry which is preliminary data.</text>
</comment>